<feature type="region of interest" description="Disordered" evidence="13">
    <location>
        <begin position="1"/>
        <end position="34"/>
    </location>
</feature>
<comment type="catalytic activity">
    <reaction evidence="10">
        <text>a 5,6-dihydrouridine in mRNA + NAD(+) = a uridine in mRNA + NADH + H(+)</text>
        <dbReference type="Rhea" id="RHEA:69851"/>
        <dbReference type="Rhea" id="RHEA-COMP:14658"/>
        <dbReference type="Rhea" id="RHEA-COMP:17789"/>
        <dbReference type="ChEBI" id="CHEBI:15378"/>
        <dbReference type="ChEBI" id="CHEBI:57540"/>
        <dbReference type="ChEBI" id="CHEBI:57945"/>
        <dbReference type="ChEBI" id="CHEBI:65315"/>
        <dbReference type="ChEBI" id="CHEBI:74443"/>
    </reaction>
    <physiologicalReaction direction="right-to-left" evidence="10">
        <dbReference type="Rhea" id="RHEA:69853"/>
    </physiologicalReaction>
</comment>
<dbReference type="GO" id="GO:0102265">
    <property type="term" value="F:tRNA-dihydrouridine47 synthase activity"/>
    <property type="evidence" value="ECO:0007669"/>
    <property type="project" value="UniProtKB-EC"/>
</dbReference>
<evidence type="ECO:0000256" key="5">
    <source>
        <dbReference type="ARBA" id="ARBA00022643"/>
    </source>
</evidence>
<dbReference type="EMBL" id="LGRX02008094">
    <property type="protein sequence ID" value="KAK3273952.1"/>
    <property type="molecule type" value="Genomic_DNA"/>
</dbReference>
<gene>
    <name evidence="15" type="ORF">CYMTET_17837</name>
</gene>
<dbReference type="AlphaFoldDB" id="A0AAE0G9A8"/>
<dbReference type="SUPFAM" id="SSF51395">
    <property type="entry name" value="FMN-linked oxidoreductases"/>
    <property type="match status" value="1"/>
</dbReference>
<dbReference type="InterPro" id="IPR035587">
    <property type="entry name" value="DUS-like_FMN-bd"/>
</dbReference>
<feature type="domain" description="DUS-like FMN-binding" evidence="14">
    <location>
        <begin position="72"/>
        <end position="350"/>
    </location>
</feature>
<comment type="catalytic activity">
    <reaction evidence="12">
        <text>5,6-dihydrouridine(47) in tRNA + NADP(+) = uridine(47) in tRNA + NADPH + H(+)</text>
        <dbReference type="Rhea" id="RHEA:53360"/>
        <dbReference type="Rhea" id="RHEA-COMP:13539"/>
        <dbReference type="Rhea" id="RHEA-COMP:13540"/>
        <dbReference type="ChEBI" id="CHEBI:15378"/>
        <dbReference type="ChEBI" id="CHEBI:57783"/>
        <dbReference type="ChEBI" id="CHEBI:58349"/>
        <dbReference type="ChEBI" id="CHEBI:65315"/>
        <dbReference type="ChEBI" id="CHEBI:74443"/>
        <dbReference type="EC" id="1.3.1.89"/>
    </reaction>
    <physiologicalReaction direction="right-to-left" evidence="12">
        <dbReference type="Rhea" id="RHEA:53362"/>
    </physiologicalReaction>
</comment>
<evidence type="ECO:0000259" key="14">
    <source>
        <dbReference type="Pfam" id="PF01207"/>
    </source>
</evidence>
<evidence type="ECO:0000313" key="15">
    <source>
        <dbReference type="EMBL" id="KAK3273952.1"/>
    </source>
</evidence>
<evidence type="ECO:0000256" key="10">
    <source>
        <dbReference type="ARBA" id="ARBA00048342"/>
    </source>
</evidence>
<comment type="cofactor">
    <cofactor evidence="1">
        <name>FMN</name>
        <dbReference type="ChEBI" id="CHEBI:58210"/>
    </cofactor>
</comment>
<comment type="catalytic activity">
    <reaction evidence="11">
        <text>a 5,6-dihydrouridine in mRNA + NADP(+) = a uridine in mRNA + NADPH + H(+)</text>
        <dbReference type="Rhea" id="RHEA:69855"/>
        <dbReference type="Rhea" id="RHEA-COMP:14658"/>
        <dbReference type="Rhea" id="RHEA-COMP:17789"/>
        <dbReference type="ChEBI" id="CHEBI:15378"/>
        <dbReference type="ChEBI" id="CHEBI:57783"/>
        <dbReference type="ChEBI" id="CHEBI:58349"/>
        <dbReference type="ChEBI" id="CHEBI:65315"/>
        <dbReference type="ChEBI" id="CHEBI:74443"/>
    </reaction>
    <physiologicalReaction direction="right-to-left" evidence="11">
        <dbReference type="Rhea" id="RHEA:69857"/>
    </physiologicalReaction>
</comment>
<evidence type="ECO:0000256" key="3">
    <source>
        <dbReference type="ARBA" id="ARBA00012376"/>
    </source>
</evidence>
<keyword evidence="5" id="KW-0288">FMN</keyword>
<dbReference type="GO" id="GO:0003723">
    <property type="term" value="F:RNA binding"/>
    <property type="evidence" value="ECO:0007669"/>
    <property type="project" value="TreeGrafter"/>
</dbReference>
<feature type="non-terminal residue" evidence="15">
    <location>
        <position position="1"/>
    </location>
</feature>
<evidence type="ECO:0000256" key="4">
    <source>
        <dbReference type="ARBA" id="ARBA00022630"/>
    </source>
</evidence>
<comment type="caution">
    <text evidence="15">The sequence shown here is derived from an EMBL/GenBank/DDBJ whole genome shotgun (WGS) entry which is preliminary data.</text>
</comment>
<evidence type="ECO:0000256" key="7">
    <source>
        <dbReference type="ARBA" id="ARBA00022857"/>
    </source>
</evidence>
<evidence type="ECO:0000256" key="1">
    <source>
        <dbReference type="ARBA" id="ARBA00001917"/>
    </source>
</evidence>
<dbReference type="InterPro" id="IPR018517">
    <property type="entry name" value="tRNA_hU_synthase_CS"/>
</dbReference>
<comment type="similarity">
    <text evidence="2">Belongs to the Dus family. Dus3 subfamily.</text>
</comment>
<evidence type="ECO:0000313" key="16">
    <source>
        <dbReference type="Proteomes" id="UP001190700"/>
    </source>
</evidence>
<organism evidence="15 16">
    <name type="scientific">Cymbomonas tetramitiformis</name>
    <dbReference type="NCBI Taxonomy" id="36881"/>
    <lineage>
        <taxon>Eukaryota</taxon>
        <taxon>Viridiplantae</taxon>
        <taxon>Chlorophyta</taxon>
        <taxon>Pyramimonadophyceae</taxon>
        <taxon>Pyramimonadales</taxon>
        <taxon>Pyramimonadaceae</taxon>
        <taxon>Cymbomonas</taxon>
    </lineage>
</organism>
<dbReference type="CDD" id="cd02801">
    <property type="entry name" value="DUS_like_FMN"/>
    <property type="match status" value="1"/>
</dbReference>
<dbReference type="PROSITE" id="PS01136">
    <property type="entry name" value="UPF0034"/>
    <property type="match status" value="1"/>
</dbReference>
<keyword evidence="16" id="KW-1185">Reference proteome</keyword>
<evidence type="ECO:0000256" key="12">
    <source>
        <dbReference type="ARBA" id="ARBA00049513"/>
    </source>
</evidence>
<keyword evidence="7" id="KW-0521">NADP</keyword>
<accession>A0AAE0G9A8</accession>
<keyword evidence="4" id="KW-0285">Flavoprotein</keyword>
<sequence length="398" mass="43081">VGEAGDDRGAAAVKVQVGEAGDDGRCGQGSGREAAGDIRGAAAGKVQVGEADDKSAVAAGIEAGMAEMAGAVATEMVHARLLVEQTRKSNERAFFADTEAFRSLQLYTGRDPGDLRAAVHQLAAARHVDHIDLNFGCPVKKVLKKGGGAAIPKDRVLFRALCQAAVEEANLYDIPVTIKFRLGLDDSDHYFLDCGRIAEESGVASVCLHARTATDLYGPPSRWHHIAELRSHIGLPVWGNGDVFCAEDAMRMIEETGCDGVTIGRGCLGSPWLFRDIDMLLRGETSALDPTTLQKVACIATRHAQLAVEHATWQALQSKRAEDPAKLAKRILSAHRKHIDWYLNGFEVDDEAMLACKQRLSGVATLVELEQFWEETVKTLGADLEWQRLNVFKGNSQK</sequence>
<dbReference type="Gene3D" id="3.20.20.70">
    <property type="entry name" value="Aldolase class I"/>
    <property type="match status" value="1"/>
</dbReference>
<dbReference type="PANTHER" id="PTHR45846:SF1">
    <property type="entry name" value="TRNA-DIHYDROURIDINE(47) SYNTHASE [NAD(P)(+)]-LIKE"/>
    <property type="match status" value="1"/>
</dbReference>
<dbReference type="EC" id="1.3.1.89" evidence="3"/>
<dbReference type="PANTHER" id="PTHR45846">
    <property type="entry name" value="TRNA-DIHYDROURIDINE(47) SYNTHASE [NAD(P)(+)]-LIKE"/>
    <property type="match status" value="1"/>
</dbReference>
<evidence type="ECO:0000256" key="13">
    <source>
        <dbReference type="SAM" id="MobiDB-lite"/>
    </source>
</evidence>
<dbReference type="Pfam" id="PF01207">
    <property type="entry name" value="Dus"/>
    <property type="match status" value="1"/>
</dbReference>
<keyword evidence="8" id="KW-0560">Oxidoreductase</keyword>
<protein>
    <recommendedName>
        <fullName evidence="3">tRNA-dihydrouridine(47) synthase [NAD(P)(+)]</fullName>
        <ecNumber evidence="3">1.3.1.89</ecNumber>
    </recommendedName>
</protein>
<dbReference type="GO" id="GO:0050660">
    <property type="term" value="F:flavin adenine dinucleotide binding"/>
    <property type="evidence" value="ECO:0007669"/>
    <property type="project" value="InterPro"/>
</dbReference>
<evidence type="ECO:0000256" key="8">
    <source>
        <dbReference type="ARBA" id="ARBA00023002"/>
    </source>
</evidence>
<comment type="catalytic activity">
    <reaction evidence="9">
        <text>5,6-dihydrouridine(47) in tRNA + NAD(+) = uridine(47) in tRNA + NADH + H(+)</text>
        <dbReference type="Rhea" id="RHEA:53364"/>
        <dbReference type="Rhea" id="RHEA-COMP:13539"/>
        <dbReference type="Rhea" id="RHEA-COMP:13540"/>
        <dbReference type="ChEBI" id="CHEBI:15378"/>
        <dbReference type="ChEBI" id="CHEBI:57540"/>
        <dbReference type="ChEBI" id="CHEBI:57945"/>
        <dbReference type="ChEBI" id="CHEBI:65315"/>
        <dbReference type="ChEBI" id="CHEBI:74443"/>
        <dbReference type="EC" id="1.3.1.89"/>
    </reaction>
    <physiologicalReaction direction="right-to-left" evidence="9">
        <dbReference type="Rhea" id="RHEA:53366"/>
    </physiologicalReaction>
</comment>
<proteinExistence type="inferred from homology"/>
<dbReference type="Proteomes" id="UP001190700">
    <property type="component" value="Unassembled WGS sequence"/>
</dbReference>
<evidence type="ECO:0000256" key="9">
    <source>
        <dbReference type="ARBA" id="ARBA00048266"/>
    </source>
</evidence>
<name>A0AAE0G9A8_9CHLO</name>
<keyword evidence="6" id="KW-0819">tRNA processing</keyword>
<evidence type="ECO:0000256" key="6">
    <source>
        <dbReference type="ARBA" id="ARBA00022694"/>
    </source>
</evidence>
<evidence type="ECO:0000256" key="2">
    <source>
        <dbReference type="ARBA" id="ARBA00005451"/>
    </source>
</evidence>
<evidence type="ECO:0000256" key="11">
    <source>
        <dbReference type="ARBA" id="ARBA00049447"/>
    </source>
</evidence>
<reference evidence="15 16" key="1">
    <citation type="journal article" date="2015" name="Genome Biol. Evol.">
        <title>Comparative Genomics of a Bacterivorous Green Alga Reveals Evolutionary Causalities and Consequences of Phago-Mixotrophic Mode of Nutrition.</title>
        <authorList>
            <person name="Burns J.A."/>
            <person name="Paasch A."/>
            <person name="Narechania A."/>
            <person name="Kim E."/>
        </authorList>
    </citation>
    <scope>NUCLEOTIDE SEQUENCE [LARGE SCALE GENOMIC DNA]</scope>
    <source>
        <strain evidence="15 16">PLY_AMNH</strain>
    </source>
</reference>
<dbReference type="InterPro" id="IPR013785">
    <property type="entry name" value="Aldolase_TIM"/>
</dbReference>